<feature type="transmembrane region" description="Helical" evidence="1">
    <location>
        <begin position="99"/>
        <end position="117"/>
    </location>
</feature>
<reference evidence="2 3" key="1">
    <citation type="submission" date="2015-08" db="EMBL/GenBank/DDBJ databases">
        <title>Next Generation Sequencing and Analysis of the Genome of Puccinia sorghi L Schw, the Causal Agent of Maize Common Rust.</title>
        <authorList>
            <person name="Rochi L."/>
            <person name="Burguener G."/>
            <person name="Darino M."/>
            <person name="Turjanski A."/>
            <person name="Kreff E."/>
            <person name="Dieguez M.J."/>
            <person name="Sacco F."/>
        </authorList>
    </citation>
    <scope>NUCLEOTIDE SEQUENCE [LARGE SCALE GENOMIC DNA]</scope>
    <source>
        <strain evidence="2 3">RO10H11247</strain>
    </source>
</reference>
<comment type="caution">
    <text evidence="2">The sequence shown here is derived from an EMBL/GenBank/DDBJ whole genome shotgun (WGS) entry which is preliminary data.</text>
</comment>
<proteinExistence type="predicted"/>
<dbReference type="AlphaFoldDB" id="A0A0L6VK28"/>
<keyword evidence="3" id="KW-1185">Reference proteome</keyword>
<keyword evidence="1" id="KW-0812">Transmembrane</keyword>
<dbReference type="VEuPathDB" id="FungiDB:VP01_1447g4"/>
<evidence type="ECO:0000313" key="3">
    <source>
        <dbReference type="Proteomes" id="UP000037035"/>
    </source>
</evidence>
<keyword evidence="1" id="KW-1133">Transmembrane helix</keyword>
<dbReference type="EMBL" id="LAVV01004976">
    <property type="protein sequence ID" value="KNZ61136.1"/>
    <property type="molecule type" value="Genomic_DNA"/>
</dbReference>
<gene>
    <name evidence="2" type="ORF">VP01_1447g4</name>
</gene>
<protein>
    <submittedName>
        <fullName evidence="2">Uncharacterized protein</fullName>
    </submittedName>
</protein>
<keyword evidence="1" id="KW-0472">Membrane</keyword>
<dbReference type="Proteomes" id="UP000037035">
    <property type="component" value="Unassembled WGS sequence"/>
</dbReference>
<organism evidence="2 3">
    <name type="scientific">Puccinia sorghi</name>
    <dbReference type="NCBI Taxonomy" id="27349"/>
    <lineage>
        <taxon>Eukaryota</taxon>
        <taxon>Fungi</taxon>
        <taxon>Dikarya</taxon>
        <taxon>Basidiomycota</taxon>
        <taxon>Pucciniomycotina</taxon>
        <taxon>Pucciniomycetes</taxon>
        <taxon>Pucciniales</taxon>
        <taxon>Pucciniaceae</taxon>
        <taxon>Puccinia</taxon>
    </lineage>
</organism>
<name>A0A0L6VK28_9BASI</name>
<evidence type="ECO:0000313" key="2">
    <source>
        <dbReference type="EMBL" id="KNZ61136.1"/>
    </source>
</evidence>
<sequence length="321" mass="35353">MDNQRVQEGGGGGAIAPIGSLWANIMYYQQSRKNIGRVQGGKELDEGRCARHQLLASSLCAKLLIAHSACGDPREGRYILIGLSWRPKHHGIRAGNRRMSSVTSIILMILLLLIWQVEKRTTGRHEGGEVNGTRVSVLEAKPSGGEKHPQRKSRRISIIWRTPLRLSVRQFTLYLNALINCPTMSNPAKRIARTASRRSSTIPWLKEHQSTLLRLIGASNIAACPGRDHGDVNPSILPSCPTNATPALVDSPETISPAGTLSHNGKSLRVTEVNQDTPREHADVTLPKDVLSRQPCKRLGTRDVVSRIQAYRPQDDDKAMS</sequence>
<evidence type="ECO:0000256" key="1">
    <source>
        <dbReference type="SAM" id="Phobius"/>
    </source>
</evidence>
<accession>A0A0L6VK28</accession>